<reference evidence="2" key="1">
    <citation type="journal article" date="2021" name="Nat. Commun.">
        <title>Genetic determinants of endophytism in the Arabidopsis root mycobiome.</title>
        <authorList>
            <person name="Mesny F."/>
            <person name="Miyauchi S."/>
            <person name="Thiergart T."/>
            <person name="Pickel B."/>
            <person name="Atanasova L."/>
            <person name="Karlsson M."/>
            <person name="Huettel B."/>
            <person name="Barry K.W."/>
            <person name="Haridas S."/>
            <person name="Chen C."/>
            <person name="Bauer D."/>
            <person name="Andreopoulos W."/>
            <person name="Pangilinan J."/>
            <person name="LaButti K."/>
            <person name="Riley R."/>
            <person name="Lipzen A."/>
            <person name="Clum A."/>
            <person name="Drula E."/>
            <person name="Henrissat B."/>
            <person name="Kohler A."/>
            <person name="Grigoriev I.V."/>
            <person name="Martin F.M."/>
            <person name="Hacquard S."/>
        </authorList>
    </citation>
    <scope>NUCLEOTIDE SEQUENCE</scope>
    <source>
        <strain evidence="2">MPI-SDFR-AT-0120</strain>
    </source>
</reference>
<feature type="transmembrane region" description="Helical" evidence="1">
    <location>
        <begin position="31"/>
        <end position="51"/>
    </location>
</feature>
<gene>
    <name evidence="2" type="ORF">FB567DRAFT_589176</name>
</gene>
<feature type="transmembrane region" description="Helical" evidence="1">
    <location>
        <begin position="195"/>
        <end position="215"/>
    </location>
</feature>
<keyword evidence="3" id="KW-1185">Reference proteome</keyword>
<proteinExistence type="predicted"/>
<sequence length="341" mass="36976">MAPRRGGGGSSSGGGVSSTCPGAFSETVEQVGFAADVLFLVIYLGLAITLCTFRKKTGAGKKLLGAPFIIAVLFYLIANALAMIRAILQQCGTIAYYDWYKWSIATNVFSYLAGWLLLFVVVFTLNSMLQNQKDGLIKTPVKIILLAIMMVMGLLTCAAIGLQSYVNYSQSDLGSYSTNYALLYATVKLRTAYDALYMISVLAAGALALITILALRKRRSPAGDLIGWSIALTFVMVFWSIVVLVWDAAALNNTFWEWETSAALVYLTSFAQVLAFIFIMCIAKHASWSSPAGAHHAMNADAYIGADAPKYEHNAGVNQAYYYQQAPVYTGAGNPMTQPMR</sequence>
<feature type="transmembrane region" description="Helical" evidence="1">
    <location>
        <begin position="263"/>
        <end position="283"/>
    </location>
</feature>
<feature type="transmembrane region" description="Helical" evidence="1">
    <location>
        <begin position="227"/>
        <end position="251"/>
    </location>
</feature>
<dbReference type="Proteomes" id="UP000813461">
    <property type="component" value="Unassembled WGS sequence"/>
</dbReference>
<keyword evidence="1" id="KW-0472">Membrane</keyword>
<dbReference type="AlphaFoldDB" id="A0A8K0W1T2"/>
<feature type="transmembrane region" description="Helical" evidence="1">
    <location>
        <begin position="63"/>
        <end position="88"/>
    </location>
</feature>
<organism evidence="2 3">
    <name type="scientific">Paraphoma chrysanthemicola</name>
    <dbReference type="NCBI Taxonomy" id="798071"/>
    <lineage>
        <taxon>Eukaryota</taxon>
        <taxon>Fungi</taxon>
        <taxon>Dikarya</taxon>
        <taxon>Ascomycota</taxon>
        <taxon>Pezizomycotina</taxon>
        <taxon>Dothideomycetes</taxon>
        <taxon>Pleosporomycetidae</taxon>
        <taxon>Pleosporales</taxon>
        <taxon>Pleosporineae</taxon>
        <taxon>Phaeosphaeriaceae</taxon>
        <taxon>Paraphoma</taxon>
    </lineage>
</organism>
<evidence type="ECO:0000256" key="1">
    <source>
        <dbReference type="SAM" id="Phobius"/>
    </source>
</evidence>
<name>A0A8K0W1T2_9PLEO</name>
<feature type="transmembrane region" description="Helical" evidence="1">
    <location>
        <begin position="141"/>
        <end position="166"/>
    </location>
</feature>
<dbReference type="OrthoDB" id="3783050at2759"/>
<dbReference type="EMBL" id="JAGMVJ010000004">
    <property type="protein sequence ID" value="KAH7091280.1"/>
    <property type="molecule type" value="Genomic_DNA"/>
</dbReference>
<evidence type="ECO:0000313" key="3">
    <source>
        <dbReference type="Proteomes" id="UP000813461"/>
    </source>
</evidence>
<protein>
    <submittedName>
        <fullName evidence="2">Uncharacterized protein</fullName>
    </submittedName>
</protein>
<comment type="caution">
    <text evidence="2">The sequence shown here is derived from an EMBL/GenBank/DDBJ whole genome shotgun (WGS) entry which is preliminary data.</text>
</comment>
<accession>A0A8K0W1T2</accession>
<feature type="transmembrane region" description="Helical" evidence="1">
    <location>
        <begin position="108"/>
        <end position="129"/>
    </location>
</feature>
<keyword evidence="1" id="KW-0812">Transmembrane</keyword>
<evidence type="ECO:0000313" key="2">
    <source>
        <dbReference type="EMBL" id="KAH7091280.1"/>
    </source>
</evidence>
<keyword evidence="1" id="KW-1133">Transmembrane helix</keyword>